<dbReference type="InterPro" id="IPR019775">
    <property type="entry name" value="WD40_repeat_CS"/>
</dbReference>
<dbReference type="GO" id="GO:0003743">
    <property type="term" value="F:translation initiation factor activity"/>
    <property type="evidence" value="ECO:0007669"/>
    <property type="project" value="UniProtKB-UniRule"/>
</dbReference>
<dbReference type="Gene3D" id="2.130.10.10">
    <property type="entry name" value="YVTN repeat-like/Quinoprotein amine dehydrogenase"/>
    <property type="match status" value="1"/>
</dbReference>
<accession>A0A5J4NSY0</accession>
<comment type="similarity">
    <text evidence="6">Belongs to the WD repeat STRAP family.</text>
</comment>
<keyword evidence="3 8" id="KW-0853">WD repeat</keyword>
<keyword evidence="1 7" id="KW-0963">Cytoplasm</keyword>
<keyword evidence="4" id="KW-0677">Repeat</keyword>
<dbReference type="GO" id="GO:0033290">
    <property type="term" value="C:eukaryotic 48S preinitiation complex"/>
    <property type="evidence" value="ECO:0007669"/>
    <property type="project" value="UniProtKB-UniRule"/>
</dbReference>
<dbReference type="Proteomes" id="UP000324629">
    <property type="component" value="Unassembled WGS sequence"/>
</dbReference>
<keyword evidence="2 7" id="KW-0396">Initiation factor</keyword>
<evidence type="ECO:0000256" key="5">
    <source>
        <dbReference type="ARBA" id="ARBA00022917"/>
    </source>
</evidence>
<dbReference type="GO" id="GO:0016282">
    <property type="term" value="C:eukaryotic 43S preinitiation complex"/>
    <property type="evidence" value="ECO:0007669"/>
    <property type="project" value="UniProtKB-UniRule"/>
</dbReference>
<keyword evidence="10" id="KW-1185">Reference proteome</keyword>
<dbReference type="HAMAP" id="MF_03008">
    <property type="entry name" value="eIF3i"/>
    <property type="match status" value="1"/>
</dbReference>
<dbReference type="GO" id="GO:0071541">
    <property type="term" value="C:eukaryotic translation initiation factor 3 complex, eIF3m"/>
    <property type="evidence" value="ECO:0007669"/>
    <property type="project" value="TreeGrafter"/>
</dbReference>
<protein>
    <recommendedName>
        <fullName evidence="7">Eukaryotic translation initiation factor 3 subunit I</fullName>
        <shortName evidence="7">eIF3i</shortName>
    </recommendedName>
</protein>
<comment type="subcellular location">
    <subcellularLocation>
        <location evidence="7">Cytoplasm</location>
    </subcellularLocation>
</comment>
<evidence type="ECO:0000256" key="7">
    <source>
        <dbReference type="HAMAP-Rule" id="MF_03008"/>
    </source>
</evidence>
<dbReference type="PROSITE" id="PS50082">
    <property type="entry name" value="WD_REPEATS_2"/>
    <property type="match status" value="3"/>
</dbReference>
<feature type="repeat" description="WD" evidence="8">
    <location>
        <begin position="324"/>
        <end position="354"/>
    </location>
</feature>
<feature type="repeat" description="WD" evidence="8">
    <location>
        <begin position="86"/>
        <end position="127"/>
    </location>
</feature>
<dbReference type="PANTHER" id="PTHR19877">
    <property type="entry name" value="EUKARYOTIC TRANSLATION INITIATION FACTOR 3 SUBUNIT I"/>
    <property type="match status" value="1"/>
</dbReference>
<dbReference type="PROSITE" id="PS00678">
    <property type="entry name" value="WD_REPEATS_1"/>
    <property type="match status" value="1"/>
</dbReference>
<dbReference type="EMBL" id="QNGE01001203">
    <property type="protein sequence ID" value="KAA3678158.1"/>
    <property type="molecule type" value="Genomic_DNA"/>
</dbReference>
<evidence type="ECO:0000256" key="4">
    <source>
        <dbReference type="ARBA" id="ARBA00022737"/>
    </source>
</evidence>
<comment type="subunit">
    <text evidence="7">Component of the eukaryotic translation initiation factor 3 (eIF-3) complex.</text>
</comment>
<evidence type="ECO:0000256" key="8">
    <source>
        <dbReference type="PROSITE-ProRule" id="PRU00221"/>
    </source>
</evidence>
<comment type="similarity">
    <text evidence="7">Belongs to the eIF-3 subunit I family.</text>
</comment>
<dbReference type="InterPro" id="IPR036322">
    <property type="entry name" value="WD40_repeat_dom_sf"/>
</dbReference>
<organism evidence="9 10">
    <name type="scientific">Paragonimus westermani</name>
    <dbReference type="NCBI Taxonomy" id="34504"/>
    <lineage>
        <taxon>Eukaryota</taxon>
        <taxon>Metazoa</taxon>
        <taxon>Spiralia</taxon>
        <taxon>Lophotrochozoa</taxon>
        <taxon>Platyhelminthes</taxon>
        <taxon>Trematoda</taxon>
        <taxon>Digenea</taxon>
        <taxon>Plagiorchiida</taxon>
        <taxon>Troglotremata</taxon>
        <taxon>Troglotrematidae</taxon>
        <taxon>Paragonimus</taxon>
    </lineage>
</organism>
<proteinExistence type="inferred from homology"/>
<sequence>MDPTTRRSSGVIRRELHASAEPMQVIRVAPARNSIPLGMRPIILNGHERPITRITFNRDGDLIFTAAKNSVANVWFSANGERLGSYNGHDGVIWWIDVDYSTTNLLTASGDYHCKLWDVETGNQLADYEANAPVRACGISLCSNLLFLTTDETFFDNKNKKSELIVIDKRDPTHFSGNSQVLRTSSADQTKVTGAIWGPLNKTIICGHESGAVTMIDARSGQVLQQCKPHKGPVTDMQMRLHIPMFITSSKDHTAQLFSAYDLSSIRTYTAERPINSAAISPTRDHVLLGGGQEAHEVTTTAVGQGKFDARFYHLIYQEEFGRAKGHFGPINSVAFNSDGSGFATGGEEGYVRLHTFDPDYANLD</sequence>
<reference evidence="9 10" key="1">
    <citation type="journal article" date="2019" name="Gigascience">
        <title>Whole-genome sequence of the oriental lung fluke Paragonimus westermani.</title>
        <authorList>
            <person name="Oey H."/>
            <person name="Zakrzewski M."/>
            <person name="Narain K."/>
            <person name="Devi K.R."/>
            <person name="Agatsuma T."/>
            <person name="Nawaratna S."/>
            <person name="Gobert G.N."/>
            <person name="Jones M.K."/>
            <person name="Ragan M.A."/>
            <person name="McManus D.P."/>
            <person name="Krause L."/>
        </authorList>
    </citation>
    <scope>NUCLEOTIDE SEQUENCE [LARGE SCALE GENOMIC DNA]</scope>
    <source>
        <strain evidence="9 10">IND2009</strain>
    </source>
</reference>
<evidence type="ECO:0000256" key="3">
    <source>
        <dbReference type="ARBA" id="ARBA00022574"/>
    </source>
</evidence>
<dbReference type="PANTHER" id="PTHR19877:SF1">
    <property type="entry name" value="EUKARYOTIC TRANSLATION INITIATION FACTOR 3 SUBUNIT I"/>
    <property type="match status" value="1"/>
</dbReference>
<dbReference type="InterPro" id="IPR015943">
    <property type="entry name" value="WD40/YVTN_repeat-like_dom_sf"/>
</dbReference>
<comment type="caution">
    <text evidence="9">The sequence shown here is derived from an EMBL/GenBank/DDBJ whole genome shotgun (WGS) entry which is preliminary data.</text>
</comment>
<keyword evidence="5 7" id="KW-0648">Protein biosynthesis</keyword>
<dbReference type="AlphaFoldDB" id="A0A5J4NSY0"/>
<dbReference type="PROSITE" id="PS50294">
    <property type="entry name" value="WD_REPEATS_REGION"/>
    <property type="match status" value="1"/>
</dbReference>
<dbReference type="SUPFAM" id="SSF50978">
    <property type="entry name" value="WD40 repeat-like"/>
    <property type="match status" value="1"/>
</dbReference>
<name>A0A5J4NSY0_9TREM</name>
<dbReference type="GO" id="GO:0003723">
    <property type="term" value="F:RNA binding"/>
    <property type="evidence" value="ECO:0007669"/>
    <property type="project" value="TreeGrafter"/>
</dbReference>
<gene>
    <name evidence="9" type="ORF">DEA37_0012578</name>
</gene>
<evidence type="ECO:0000313" key="10">
    <source>
        <dbReference type="Proteomes" id="UP000324629"/>
    </source>
</evidence>
<evidence type="ECO:0000256" key="1">
    <source>
        <dbReference type="ARBA" id="ARBA00022490"/>
    </source>
</evidence>
<feature type="repeat" description="WD" evidence="8">
    <location>
        <begin position="44"/>
        <end position="75"/>
    </location>
</feature>
<dbReference type="Pfam" id="PF24805">
    <property type="entry name" value="EIF3I"/>
    <property type="match status" value="1"/>
</dbReference>
<evidence type="ECO:0000256" key="6">
    <source>
        <dbReference type="ARBA" id="ARBA00038394"/>
    </source>
</evidence>
<evidence type="ECO:0000256" key="2">
    <source>
        <dbReference type="ARBA" id="ARBA00022540"/>
    </source>
</evidence>
<dbReference type="GO" id="GO:0001732">
    <property type="term" value="P:formation of cytoplasmic translation initiation complex"/>
    <property type="evidence" value="ECO:0007669"/>
    <property type="project" value="UniProtKB-UniRule"/>
</dbReference>
<dbReference type="SMART" id="SM00320">
    <property type="entry name" value="WD40"/>
    <property type="match status" value="5"/>
</dbReference>
<comment type="function">
    <text evidence="7">Component of the eukaryotic translation initiation factor 3 (eIF-3) complex, which is involved in protein synthesis of a specialized repertoire of mRNAs and, together with other initiation factors, stimulates binding of mRNA and methionyl-tRNAi to the 40S ribosome. The eIF-3 complex specifically targets and initiates translation of a subset of mRNAs involved in cell proliferation.</text>
</comment>
<evidence type="ECO:0000313" key="9">
    <source>
        <dbReference type="EMBL" id="KAA3678158.1"/>
    </source>
</evidence>
<dbReference type="InterPro" id="IPR027525">
    <property type="entry name" value="eIF3i"/>
</dbReference>
<dbReference type="InterPro" id="IPR001680">
    <property type="entry name" value="WD40_rpt"/>
</dbReference>